<accession>A0A7C2IZH0</accession>
<gene>
    <name evidence="2" type="ORF">ENQ34_01280</name>
</gene>
<comment type="caution">
    <text evidence="2">The sequence shown here is derived from an EMBL/GenBank/DDBJ whole genome shotgun (WGS) entry which is preliminary data.</text>
</comment>
<dbReference type="Pfam" id="PF13485">
    <property type="entry name" value="Peptidase_MA_2"/>
    <property type="match status" value="1"/>
</dbReference>
<evidence type="ECO:0000313" key="2">
    <source>
        <dbReference type="EMBL" id="HEL65301.1"/>
    </source>
</evidence>
<organism evidence="2">
    <name type="scientific">Ammonifex degensii</name>
    <dbReference type="NCBI Taxonomy" id="42838"/>
    <lineage>
        <taxon>Bacteria</taxon>
        <taxon>Bacillati</taxon>
        <taxon>Bacillota</taxon>
        <taxon>Clostridia</taxon>
        <taxon>Thermoanaerobacterales</taxon>
        <taxon>Thermoanaerobacteraceae</taxon>
        <taxon>Ammonifex</taxon>
    </lineage>
</organism>
<feature type="domain" description="Peptidase MA-like" evidence="1">
    <location>
        <begin position="129"/>
        <end position="249"/>
    </location>
</feature>
<dbReference type="AlphaFoldDB" id="A0A7C2IZH0"/>
<sequence>MSFTRTQINEALREINLCLVPVRCLGLQKLSGEYSVIYYPRGEKEEAELVLKGAERFLPEVAAVFGLSLKRQVPFIICREQEELNRLFGWPANEGTMGVYWGGTVWVLRPSSWIEAPDTAVLQERFFHTGPIVHEATHLMVDYQTRGNYPRWLTEGLAQEVERRLVGFAFEPPPGLPTWYSFEMLDRFDSLPDQGVAYYQSLLMVRYLLQHGGEAKVAALLTELGRGSSFERAFSEVMGYGVAEFEAAFFHSLLNEERRIAVGSKDCCPRWPAA</sequence>
<protein>
    <recommendedName>
        <fullName evidence="1">Peptidase MA-like domain-containing protein</fullName>
    </recommendedName>
</protein>
<proteinExistence type="predicted"/>
<dbReference type="InterPro" id="IPR039568">
    <property type="entry name" value="Peptidase_MA-like_dom"/>
</dbReference>
<name>A0A7C2IZH0_9THEO</name>
<dbReference type="EMBL" id="DSMU01000083">
    <property type="protein sequence ID" value="HEL65301.1"/>
    <property type="molecule type" value="Genomic_DNA"/>
</dbReference>
<reference evidence="2" key="1">
    <citation type="journal article" date="2020" name="mSystems">
        <title>Genome- and Community-Level Interaction Insights into Carbon Utilization and Element Cycling Functions of Hydrothermarchaeota in Hydrothermal Sediment.</title>
        <authorList>
            <person name="Zhou Z."/>
            <person name="Liu Y."/>
            <person name="Xu W."/>
            <person name="Pan J."/>
            <person name="Luo Z.H."/>
            <person name="Li M."/>
        </authorList>
    </citation>
    <scope>NUCLEOTIDE SEQUENCE [LARGE SCALE GENOMIC DNA]</scope>
    <source>
        <strain evidence="2">SpSt-300</strain>
    </source>
</reference>
<evidence type="ECO:0000259" key="1">
    <source>
        <dbReference type="Pfam" id="PF13485"/>
    </source>
</evidence>